<proteinExistence type="predicted"/>
<reference evidence="2 3" key="1">
    <citation type="submission" date="2020-01" db="EMBL/GenBank/DDBJ databases">
        <title>Investigation of new actinobacteria for the biodesulphurisation of diesel fuel.</title>
        <authorList>
            <person name="Athi Narayanan S.M."/>
        </authorList>
    </citation>
    <scope>NUCLEOTIDE SEQUENCE [LARGE SCALE GENOMIC DNA]</scope>
    <source>
        <strain evidence="2 3">213E</strain>
    </source>
</reference>
<dbReference type="GO" id="GO:0016787">
    <property type="term" value="F:hydrolase activity"/>
    <property type="evidence" value="ECO:0007669"/>
    <property type="project" value="UniProtKB-KW"/>
</dbReference>
<organism evidence="2 3">
    <name type="scientific">Gordonia desulfuricans</name>
    <dbReference type="NCBI Taxonomy" id="89051"/>
    <lineage>
        <taxon>Bacteria</taxon>
        <taxon>Bacillati</taxon>
        <taxon>Actinomycetota</taxon>
        <taxon>Actinomycetes</taxon>
        <taxon>Mycobacteriales</taxon>
        <taxon>Gordoniaceae</taxon>
        <taxon>Gordonia</taxon>
    </lineage>
</organism>
<feature type="compositionally biased region" description="Polar residues" evidence="1">
    <location>
        <begin position="1"/>
        <end position="16"/>
    </location>
</feature>
<keyword evidence="2" id="KW-0378">Hydrolase</keyword>
<evidence type="ECO:0000313" key="2">
    <source>
        <dbReference type="EMBL" id="NDK92325.1"/>
    </source>
</evidence>
<dbReference type="AlphaFoldDB" id="A0A7K3LVK5"/>
<feature type="non-terminal residue" evidence="2">
    <location>
        <position position="54"/>
    </location>
</feature>
<keyword evidence="3" id="KW-1185">Reference proteome</keyword>
<dbReference type="EMBL" id="JAADZU010000114">
    <property type="protein sequence ID" value="NDK92325.1"/>
    <property type="molecule type" value="Genomic_DNA"/>
</dbReference>
<feature type="region of interest" description="Disordered" evidence="1">
    <location>
        <begin position="1"/>
        <end position="54"/>
    </location>
</feature>
<evidence type="ECO:0000313" key="3">
    <source>
        <dbReference type="Proteomes" id="UP000466307"/>
    </source>
</evidence>
<sequence length="54" mass="5068">MSVSDTTTPDPSNQPSGAADAATTPLPGAPAPAPMTVGAAGVPPTDPTAPITPT</sequence>
<name>A0A7K3LVK5_9ACTN</name>
<feature type="compositionally biased region" description="Low complexity" evidence="1">
    <location>
        <begin position="17"/>
        <end position="26"/>
    </location>
</feature>
<feature type="compositionally biased region" description="Pro residues" evidence="1">
    <location>
        <begin position="44"/>
        <end position="54"/>
    </location>
</feature>
<gene>
    <name evidence="2" type="ORF">GYA93_22595</name>
</gene>
<evidence type="ECO:0000256" key="1">
    <source>
        <dbReference type="SAM" id="MobiDB-lite"/>
    </source>
</evidence>
<protein>
    <submittedName>
        <fullName evidence="2">Sugar hydrolase</fullName>
    </submittedName>
</protein>
<accession>A0A7K3LVK5</accession>
<comment type="caution">
    <text evidence="2">The sequence shown here is derived from an EMBL/GenBank/DDBJ whole genome shotgun (WGS) entry which is preliminary data.</text>
</comment>
<dbReference type="Proteomes" id="UP000466307">
    <property type="component" value="Unassembled WGS sequence"/>
</dbReference>